<feature type="compositionally biased region" description="Basic and acidic residues" evidence="7">
    <location>
        <begin position="1864"/>
        <end position="1877"/>
    </location>
</feature>
<keyword evidence="1" id="KW-0723">Serine/threonine-protein kinase</keyword>
<accession>A0A7J6K128</accession>
<feature type="region of interest" description="Disordered" evidence="7">
    <location>
        <begin position="338"/>
        <end position="408"/>
    </location>
</feature>
<feature type="compositionally biased region" description="Basic and acidic residues" evidence="7">
    <location>
        <begin position="1228"/>
        <end position="1277"/>
    </location>
</feature>
<dbReference type="InterPro" id="IPR008271">
    <property type="entry name" value="Ser/Thr_kinase_AS"/>
</dbReference>
<keyword evidence="4 9" id="KW-0418">Kinase</keyword>
<keyword evidence="10" id="KW-1185">Reference proteome</keyword>
<proteinExistence type="predicted"/>
<dbReference type="SMART" id="SM00220">
    <property type="entry name" value="S_TKc"/>
    <property type="match status" value="1"/>
</dbReference>
<feature type="compositionally biased region" description="Basic and acidic residues" evidence="7">
    <location>
        <begin position="375"/>
        <end position="390"/>
    </location>
</feature>
<name>A0A7J6K128_TOXGO</name>
<feature type="compositionally biased region" description="Basic and acidic residues" evidence="7">
    <location>
        <begin position="991"/>
        <end position="1004"/>
    </location>
</feature>
<dbReference type="Pfam" id="PF00069">
    <property type="entry name" value="Pkinase"/>
    <property type="match status" value="2"/>
</dbReference>
<dbReference type="VEuPathDB" id="ToxoDB:TGME49_234970"/>
<evidence type="ECO:0000313" key="10">
    <source>
        <dbReference type="Proteomes" id="UP000557509"/>
    </source>
</evidence>
<feature type="compositionally biased region" description="Low complexity" evidence="7">
    <location>
        <begin position="1098"/>
        <end position="1130"/>
    </location>
</feature>
<dbReference type="Gene3D" id="1.10.510.10">
    <property type="entry name" value="Transferase(Phosphotransferase) domain 1"/>
    <property type="match status" value="2"/>
</dbReference>
<feature type="domain" description="Protein kinase" evidence="8">
    <location>
        <begin position="1507"/>
        <end position="1912"/>
    </location>
</feature>
<feature type="region of interest" description="Disordered" evidence="7">
    <location>
        <begin position="1836"/>
        <end position="1882"/>
    </location>
</feature>
<dbReference type="PANTHER" id="PTHR22974:SF23">
    <property type="entry name" value="TOUSLED-LIKE KINASE, ISOFORM G"/>
    <property type="match status" value="1"/>
</dbReference>
<feature type="region of interest" description="Disordered" evidence="7">
    <location>
        <begin position="662"/>
        <end position="1357"/>
    </location>
</feature>
<comment type="caution">
    <text evidence="9">The sequence shown here is derived from an EMBL/GenBank/DDBJ whole genome shotgun (WGS) entry which is preliminary data.</text>
</comment>
<evidence type="ECO:0000256" key="6">
    <source>
        <dbReference type="PROSITE-ProRule" id="PRU10141"/>
    </source>
</evidence>
<feature type="compositionally biased region" description="Basic and acidic residues" evidence="7">
    <location>
        <begin position="1742"/>
        <end position="1765"/>
    </location>
</feature>
<dbReference type="InterPro" id="IPR000719">
    <property type="entry name" value="Prot_kinase_dom"/>
</dbReference>
<feature type="compositionally biased region" description="Acidic residues" evidence="7">
    <location>
        <begin position="794"/>
        <end position="805"/>
    </location>
</feature>
<dbReference type="PROSITE" id="PS50011">
    <property type="entry name" value="PROTEIN_KINASE_DOM"/>
    <property type="match status" value="1"/>
</dbReference>
<dbReference type="PANTHER" id="PTHR22974">
    <property type="entry name" value="MIXED LINEAGE PROTEIN KINASE"/>
    <property type="match status" value="1"/>
</dbReference>
<reference evidence="9 10" key="1">
    <citation type="submission" date="2020-03" db="EMBL/GenBank/DDBJ databases">
        <title>Genome sequence of Toxoplasma gondii RH-88 strain.</title>
        <authorList>
            <person name="Lorenzi H.A."/>
            <person name="Venepally P."/>
            <person name="Rozenberg A."/>
            <person name="Sibley D."/>
        </authorList>
    </citation>
    <scope>NUCLEOTIDE SEQUENCE [LARGE SCALE GENOMIC DNA]</scope>
    <source>
        <strain evidence="9 10">RH-88</strain>
    </source>
</reference>
<evidence type="ECO:0000256" key="4">
    <source>
        <dbReference type="ARBA" id="ARBA00022777"/>
    </source>
</evidence>
<keyword evidence="3 6" id="KW-0547">Nucleotide-binding</keyword>
<dbReference type="GO" id="GO:0007059">
    <property type="term" value="P:chromosome segregation"/>
    <property type="evidence" value="ECO:0007669"/>
    <property type="project" value="TreeGrafter"/>
</dbReference>
<evidence type="ECO:0000256" key="2">
    <source>
        <dbReference type="ARBA" id="ARBA00022679"/>
    </source>
</evidence>
<dbReference type="GO" id="GO:0005524">
    <property type="term" value="F:ATP binding"/>
    <property type="evidence" value="ECO:0007669"/>
    <property type="project" value="UniProtKB-UniRule"/>
</dbReference>
<dbReference type="PROSITE" id="PS00107">
    <property type="entry name" value="PROTEIN_KINASE_ATP"/>
    <property type="match status" value="1"/>
</dbReference>
<feature type="compositionally biased region" description="Polar residues" evidence="7">
    <location>
        <begin position="1315"/>
        <end position="1327"/>
    </location>
</feature>
<feature type="compositionally biased region" description="Basic and acidic residues" evidence="7">
    <location>
        <begin position="806"/>
        <end position="839"/>
    </location>
</feature>
<keyword evidence="2" id="KW-0808">Transferase</keyword>
<feature type="compositionally biased region" description="Low complexity" evidence="7">
    <location>
        <begin position="1328"/>
        <end position="1347"/>
    </location>
</feature>
<feature type="compositionally biased region" description="Basic and acidic residues" evidence="7">
    <location>
        <begin position="1155"/>
        <end position="1175"/>
    </location>
</feature>
<feature type="compositionally biased region" description="Basic and acidic residues" evidence="7">
    <location>
        <begin position="1036"/>
        <end position="1053"/>
    </location>
</feature>
<feature type="region of interest" description="Disordered" evidence="7">
    <location>
        <begin position="1708"/>
        <end position="1765"/>
    </location>
</feature>
<dbReference type="GO" id="GO:0035556">
    <property type="term" value="P:intracellular signal transduction"/>
    <property type="evidence" value="ECO:0007669"/>
    <property type="project" value="TreeGrafter"/>
</dbReference>
<sequence length="1976" mass="216279">MEDEGSSDALQPLLVLINPHTGQTLVPAASFPAPPPRSPYPVFPPAFVSSSARLSPAEAGRLSKNSSVPALSPLQSASASSSLCPWKASTDIPVAAPGQAVWVLYHRPQSAYGGDASHSPRDPSPTNAPSSSSPSTSSSSSSSSSSLYSFPLREGGSEKRGRGSPTRRPVLGSGDTSSSQSPPSSRPSSTLSSPCVSASSFVFRRSSSSSAAAPATAPAPTARQLLFSHQWRLNLCVLREAFNVSSLLSPSLPEARSVALACPVGSCPDARAPSENSAAGERATQQPPLSARRRARRGETARDADARDEDEEARVERLVRESRKRVAMKYAFLLNRQNVEEQEAPSKEAPEEDRDGSKSETALARHPNTNGKAETQGRQEEGEEQAWRGEEEGEEEEGEEEERNRREREKKQKADLYLRLEAWNWGARAKEHRELLRKVQAELDESLHQQQVALAETQGCTYRLPKLLWRALAEAKEYERLFQSFSLEEANKLYGRRDVFADWQIENQRLRRAFLAQLQHQNALLQRARAAPGSPRVVQLQGTLGPQPGEERAGSPGAHKEPSPCQDSDAKPRSGQERGRDKARRVVETACAKKRDRDREQDSEEAREGDGEERGEKGAKREKQDEEDALLDQLEAYREREIRLRRRQAHLRRGIERALHSLRSASSSSSALSPSSASASPSACIRRGGFAEVGGGGAVKKRKREGTEMLLRTLLASLDDSQSQGGDAESDVSSSSSPFAGGVSPSSRASFAPQHQKEKSQGKRPRGTVPYLASAALRHSPRGEETAREHGKGDEDEEDGGDEEGGDGRGGDEEIHGRGAREEERGRERSEESNGRSDVGRPANGLRASSPSSLSPFSFPSSVALRRRKGQRDAEEAGSSEEQVSPAFALRGKRQREQSASGVCRRGALRRGSKETLEAPSEAARSASPRSASPRSRDAGGGAGEEGLCAARGGDNNRDGPRKARRHVREVPAVQDETAREAAASVGGPRSRAETNDEHGRAKSGDGGVLTKGTHEREETEEEAEAEGEGRFVGSDSRDAPERAPDRLGKKEASDEEDDPHMMLMLMTDEDNRHSHSSSSCPLGASENGSRSTWGKTLLPAPSLPSSFASSFASSSALALSARPLAVARSQPSSERAPEVKTEDGGSASGEVEGDERGAGVESGEETHLLGRDVARPQSKRKGRDKEREAVTETKPLGPRPANGDAPELHASPDFTASGEQGKGEVLQVKHEEYNEPDRRRGCELSDKEGGQRREGEKAEKPDPLSRDLPPLRDREASALGDVSDTRGEGSESGDKCRERKEESDESLTNGGGPSRTTDASNNQLARSESPVSSSGSASAAQEGQEGPRAPEETRGEEYLEDAVQVEHFGKYAALLKKWESVMGEPVPAQLLWLDETRPDRPVRPPSQDSYRDGSLFIECLHVESNFFRLLHRCFASCAGGGAAKGRGSLPDRLRVFRSQILEENAELHNMKKQLDASRYRLMKQTKLFLAQANSQFSNFHQLKRGYRLLNLLGKGGFAEVWEVFDPLTCDVLAAKLHVLSSVEKESARWHIVKRVQNEIEIHKDILPHPHIVEMKACFEMGNDVLASILEFCEGGDVDHFLKLSGPLRESLAAEWTRQILEALLYLKRQPVGVIHHLDIKPGNVLLQRGKCKLADFGLSRVIPREQVTHLAEGANGQALLWEGGGTLWYQPPECLIFQRQRQVKRACTSEDGRNLSPRKRALSRNPAPPGEPRAAPSTSPRESREASRRHEAKLRRGGEEDREEKQNLLALADKDLEAFFRALPVIRSVPLNDKIDIWAVGCILYEMLFNKRPFGPSPAQNTTDPTLALIRDAYRGPEFPGRATPSEASRQKRRKPRETFSLSDDRDKQLSPHSGDENEPSDACLDLLARLLSYDPSGRPTVEEALCHPFFVQHEEQSRRNEVLEDADPETAALFAELDASVHALERQTFTGAVDREDEEEERYLKEGLAGRPNL</sequence>
<dbReference type="InterPro" id="IPR017441">
    <property type="entry name" value="Protein_kinase_ATP_BS"/>
</dbReference>
<keyword evidence="5 6" id="KW-0067">ATP-binding</keyword>
<feature type="region of interest" description="Disordered" evidence="7">
    <location>
        <begin position="1952"/>
        <end position="1976"/>
    </location>
</feature>
<feature type="compositionally biased region" description="Basic and acidic residues" evidence="7">
    <location>
        <begin position="549"/>
        <end position="624"/>
    </location>
</feature>
<feature type="compositionally biased region" description="Low complexity" evidence="7">
    <location>
        <begin position="124"/>
        <end position="146"/>
    </location>
</feature>
<dbReference type="GO" id="GO:0004674">
    <property type="term" value="F:protein serine/threonine kinase activity"/>
    <property type="evidence" value="ECO:0007669"/>
    <property type="project" value="UniProtKB-KW"/>
</dbReference>
<protein>
    <submittedName>
        <fullName evidence="9">Tyrosine kinase-like (TKL) protein</fullName>
    </submittedName>
</protein>
<feature type="compositionally biased region" description="Low complexity" evidence="7">
    <location>
        <begin position="849"/>
        <end position="862"/>
    </location>
</feature>
<feature type="compositionally biased region" description="Low complexity" evidence="7">
    <location>
        <begin position="66"/>
        <end position="75"/>
    </location>
</feature>
<evidence type="ECO:0000256" key="5">
    <source>
        <dbReference type="ARBA" id="ARBA00022840"/>
    </source>
</evidence>
<feature type="region of interest" description="Disordered" evidence="7">
    <location>
        <begin position="54"/>
        <end position="75"/>
    </location>
</feature>
<feature type="binding site" evidence="6">
    <location>
        <position position="1536"/>
    </location>
    <ligand>
        <name>ATP</name>
        <dbReference type="ChEBI" id="CHEBI:30616"/>
    </ligand>
</feature>
<feature type="compositionally biased region" description="Low complexity" evidence="7">
    <location>
        <begin position="725"/>
        <end position="747"/>
    </location>
</feature>
<feature type="compositionally biased region" description="Low complexity" evidence="7">
    <location>
        <begin position="919"/>
        <end position="934"/>
    </location>
</feature>
<evidence type="ECO:0000259" key="8">
    <source>
        <dbReference type="PROSITE" id="PS50011"/>
    </source>
</evidence>
<evidence type="ECO:0000313" key="9">
    <source>
        <dbReference type="EMBL" id="KAF4640302.1"/>
    </source>
</evidence>
<dbReference type="SUPFAM" id="SSF56112">
    <property type="entry name" value="Protein kinase-like (PK-like)"/>
    <property type="match status" value="2"/>
</dbReference>
<evidence type="ECO:0000256" key="3">
    <source>
        <dbReference type="ARBA" id="ARBA00022741"/>
    </source>
</evidence>
<dbReference type="EMBL" id="JAAUHK010000195">
    <property type="protein sequence ID" value="KAF4640302.1"/>
    <property type="molecule type" value="Genomic_DNA"/>
</dbReference>
<evidence type="ECO:0000256" key="1">
    <source>
        <dbReference type="ARBA" id="ARBA00022527"/>
    </source>
</evidence>
<evidence type="ECO:0000256" key="7">
    <source>
        <dbReference type="SAM" id="MobiDB-lite"/>
    </source>
</evidence>
<feature type="compositionally biased region" description="Polar residues" evidence="7">
    <location>
        <begin position="1077"/>
        <end position="1095"/>
    </location>
</feature>
<dbReference type="PROSITE" id="PS00108">
    <property type="entry name" value="PROTEIN_KINASE_ST"/>
    <property type="match status" value="1"/>
</dbReference>
<organism evidence="9 10">
    <name type="scientific">Toxoplasma gondii</name>
    <dbReference type="NCBI Taxonomy" id="5811"/>
    <lineage>
        <taxon>Eukaryota</taxon>
        <taxon>Sar</taxon>
        <taxon>Alveolata</taxon>
        <taxon>Apicomplexa</taxon>
        <taxon>Conoidasida</taxon>
        <taxon>Coccidia</taxon>
        <taxon>Eucoccidiorida</taxon>
        <taxon>Eimeriorina</taxon>
        <taxon>Sarcocystidae</taxon>
        <taxon>Toxoplasma</taxon>
    </lineage>
</organism>
<feature type="compositionally biased region" description="Acidic residues" evidence="7">
    <location>
        <begin position="391"/>
        <end position="401"/>
    </location>
</feature>
<dbReference type="GO" id="GO:0005634">
    <property type="term" value="C:nucleus"/>
    <property type="evidence" value="ECO:0007669"/>
    <property type="project" value="TreeGrafter"/>
</dbReference>
<feature type="compositionally biased region" description="Low complexity" evidence="7">
    <location>
        <begin position="662"/>
        <end position="690"/>
    </location>
</feature>
<feature type="compositionally biased region" description="Low complexity" evidence="7">
    <location>
        <begin position="177"/>
        <end position="194"/>
    </location>
</feature>
<feature type="region of interest" description="Disordered" evidence="7">
    <location>
        <begin position="112"/>
        <end position="194"/>
    </location>
</feature>
<feature type="compositionally biased region" description="Basic and acidic residues" evidence="7">
    <location>
        <begin position="1284"/>
        <end position="1303"/>
    </location>
</feature>
<feature type="region of interest" description="Disordered" evidence="7">
    <location>
        <begin position="269"/>
        <end position="316"/>
    </location>
</feature>
<feature type="region of interest" description="Disordered" evidence="7">
    <location>
        <begin position="527"/>
        <end position="629"/>
    </location>
</feature>
<feature type="compositionally biased region" description="Basic and acidic residues" evidence="7">
    <location>
        <begin position="781"/>
        <end position="793"/>
    </location>
</feature>
<dbReference type="Proteomes" id="UP000557509">
    <property type="component" value="Unassembled WGS sequence"/>
</dbReference>
<dbReference type="InterPro" id="IPR011009">
    <property type="entry name" value="Kinase-like_dom_sf"/>
</dbReference>
<gene>
    <name evidence="9" type="ORF">TGRH88_042270</name>
</gene>